<protein>
    <submittedName>
        <fullName evidence="1">Uncharacterized protein</fullName>
    </submittedName>
</protein>
<accession>A0ACB7S663</accession>
<sequence length="104" mass="11165">MFDGVYKAHRRTPVRVPSAPVKKSTCYSSTAEDMDGFLAKYILTGVALAIAEDMEGFLAKYLLTGVALAIVVLNAALCAADDIPPELATAIARLFGRNEENSKE</sequence>
<organism evidence="1 2">
    <name type="scientific">Hyalomma asiaticum</name>
    <name type="common">Tick</name>
    <dbReference type="NCBI Taxonomy" id="266040"/>
    <lineage>
        <taxon>Eukaryota</taxon>
        <taxon>Metazoa</taxon>
        <taxon>Ecdysozoa</taxon>
        <taxon>Arthropoda</taxon>
        <taxon>Chelicerata</taxon>
        <taxon>Arachnida</taxon>
        <taxon>Acari</taxon>
        <taxon>Parasitiformes</taxon>
        <taxon>Ixodida</taxon>
        <taxon>Ixodoidea</taxon>
        <taxon>Ixodidae</taxon>
        <taxon>Hyalomminae</taxon>
        <taxon>Hyalomma</taxon>
    </lineage>
</organism>
<evidence type="ECO:0000313" key="1">
    <source>
        <dbReference type="EMBL" id="KAH6929239.1"/>
    </source>
</evidence>
<dbReference type="Proteomes" id="UP000821845">
    <property type="component" value="Chromosome 6"/>
</dbReference>
<keyword evidence="2" id="KW-1185">Reference proteome</keyword>
<dbReference type="EMBL" id="CM023486">
    <property type="protein sequence ID" value="KAH6929239.1"/>
    <property type="molecule type" value="Genomic_DNA"/>
</dbReference>
<name>A0ACB7S663_HYAAI</name>
<reference evidence="1" key="1">
    <citation type="submission" date="2020-05" db="EMBL/GenBank/DDBJ databases">
        <title>Large-scale comparative analyses of tick genomes elucidate their genetic diversity and vector capacities.</title>
        <authorList>
            <person name="Jia N."/>
            <person name="Wang J."/>
            <person name="Shi W."/>
            <person name="Du L."/>
            <person name="Sun Y."/>
            <person name="Zhan W."/>
            <person name="Jiang J."/>
            <person name="Wang Q."/>
            <person name="Zhang B."/>
            <person name="Ji P."/>
            <person name="Sakyi L.B."/>
            <person name="Cui X."/>
            <person name="Yuan T."/>
            <person name="Jiang B."/>
            <person name="Yang W."/>
            <person name="Lam T.T.-Y."/>
            <person name="Chang Q."/>
            <person name="Ding S."/>
            <person name="Wang X."/>
            <person name="Zhu J."/>
            <person name="Ruan X."/>
            <person name="Zhao L."/>
            <person name="Wei J."/>
            <person name="Que T."/>
            <person name="Du C."/>
            <person name="Cheng J."/>
            <person name="Dai P."/>
            <person name="Han X."/>
            <person name="Huang E."/>
            <person name="Gao Y."/>
            <person name="Liu J."/>
            <person name="Shao H."/>
            <person name="Ye R."/>
            <person name="Li L."/>
            <person name="Wei W."/>
            <person name="Wang X."/>
            <person name="Wang C."/>
            <person name="Yang T."/>
            <person name="Huo Q."/>
            <person name="Li W."/>
            <person name="Guo W."/>
            <person name="Chen H."/>
            <person name="Zhou L."/>
            <person name="Ni X."/>
            <person name="Tian J."/>
            <person name="Zhou Y."/>
            <person name="Sheng Y."/>
            <person name="Liu T."/>
            <person name="Pan Y."/>
            <person name="Xia L."/>
            <person name="Li J."/>
            <person name="Zhao F."/>
            <person name="Cao W."/>
        </authorList>
    </citation>
    <scope>NUCLEOTIDE SEQUENCE</scope>
    <source>
        <strain evidence="1">Hyas-2018</strain>
    </source>
</reference>
<evidence type="ECO:0000313" key="2">
    <source>
        <dbReference type="Proteomes" id="UP000821845"/>
    </source>
</evidence>
<proteinExistence type="predicted"/>
<gene>
    <name evidence="1" type="ORF">HPB50_025206</name>
</gene>
<comment type="caution">
    <text evidence="1">The sequence shown here is derived from an EMBL/GenBank/DDBJ whole genome shotgun (WGS) entry which is preliminary data.</text>
</comment>